<evidence type="ECO:0000313" key="4">
    <source>
        <dbReference type="EMBL" id="MFF5200067.1"/>
    </source>
</evidence>
<proteinExistence type="inferred from homology"/>
<protein>
    <submittedName>
        <fullName evidence="4">NUDIX hydrolase</fullName>
        <ecNumber evidence="4">3.6.-.-</ecNumber>
    </submittedName>
</protein>
<dbReference type="PANTHER" id="PTHR43736">
    <property type="entry name" value="ADP-RIBOSE PYROPHOSPHATASE"/>
    <property type="match status" value="1"/>
</dbReference>
<dbReference type="InterPro" id="IPR020084">
    <property type="entry name" value="NUDIX_hydrolase_CS"/>
</dbReference>
<evidence type="ECO:0000313" key="5">
    <source>
        <dbReference type="Proteomes" id="UP001602287"/>
    </source>
</evidence>
<evidence type="ECO:0000259" key="3">
    <source>
        <dbReference type="PROSITE" id="PS51462"/>
    </source>
</evidence>
<organism evidence="4 5">
    <name type="scientific">Micromonospora parva</name>
    <dbReference type="NCBI Taxonomy" id="1464048"/>
    <lineage>
        <taxon>Bacteria</taxon>
        <taxon>Bacillati</taxon>
        <taxon>Actinomycetota</taxon>
        <taxon>Actinomycetes</taxon>
        <taxon>Micromonosporales</taxon>
        <taxon>Micromonosporaceae</taxon>
        <taxon>Micromonospora</taxon>
    </lineage>
</organism>
<comment type="caution">
    <text evidence="4">The sequence shown here is derived from an EMBL/GenBank/DDBJ whole genome shotgun (WGS) entry which is preliminary data.</text>
</comment>
<feature type="domain" description="Nudix hydrolase" evidence="3">
    <location>
        <begin position="62"/>
        <end position="189"/>
    </location>
</feature>
<dbReference type="CDD" id="cd03424">
    <property type="entry name" value="NUDIX_ADPRase_Nudt5_UGPPase_Nudt14"/>
    <property type="match status" value="1"/>
</dbReference>
<name>A0ABW6VUB2_9ACTN</name>
<dbReference type="InterPro" id="IPR000086">
    <property type="entry name" value="NUDIX_hydrolase_dom"/>
</dbReference>
<dbReference type="RefSeq" id="WP_357633225.1">
    <property type="nucleotide sequence ID" value="NZ_JBEZFX010000001.1"/>
</dbReference>
<dbReference type="EC" id="3.6.-.-" evidence="4"/>
<dbReference type="Gene3D" id="3.90.79.10">
    <property type="entry name" value="Nucleoside Triphosphate Pyrophosphohydrolase"/>
    <property type="match status" value="1"/>
</dbReference>
<dbReference type="Proteomes" id="UP001602287">
    <property type="component" value="Unassembled WGS sequence"/>
</dbReference>
<reference evidence="4 5" key="1">
    <citation type="submission" date="2024-10" db="EMBL/GenBank/DDBJ databases">
        <title>The Natural Products Discovery Center: Release of the First 8490 Sequenced Strains for Exploring Actinobacteria Biosynthetic Diversity.</title>
        <authorList>
            <person name="Kalkreuter E."/>
            <person name="Kautsar S.A."/>
            <person name="Yang D."/>
            <person name="Bader C.D."/>
            <person name="Teijaro C.N."/>
            <person name="Fluegel L."/>
            <person name="Davis C.M."/>
            <person name="Simpson J.R."/>
            <person name="Lauterbach L."/>
            <person name="Steele A.D."/>
            <person name="Gui C."/>
            <person name="Meng S."/>
            <person name="Li G."/>
            <person name="Viehrig K."/>
            <person name="Ye F."/>
            <person name="Su P."/>
            <person name="Kiefer A.F."/>
            <person name="Nichols A."/>
            <person name="Cepeda A.J."/>
            <person name="Yan W."/>
            <person name="Fan B."/>
            <person name="Jiang Y."/>
            <person name="Adhikari A."/>
            <person name="Zheng C.-J."/>
            <person name="Schuster L."/>
            <person name="Cowan T.M."/>
            <person name="Smanski M.J."/>
            <person name="Chevrette M.G."/>
            <person name="De Carvalho L.P.S."/>
            <person name="Shen B."/>
        </authorList>
    </citation>
    <scope>NUCLEOTIDE SEQUENCE [LARGE SCALE GENOMIC DNA]</scope>
    <source>
        <strain evidence="4 5">NPDC000140</strain>
    </source>
</reference>
<sequence length="202" mass="22770">MRCVVRFGADTGGVKEQEQTTELTRWTIHGERVVDDTRRAQLSIAEVELPDGVRFEQYVIRAPRSAVVAVLDDQQRLLLMRRHRFVFDRWVWELPGGYVDDEEQPARCAVREVEEETGWRPQGVEPLLAFQPWVGTADAENLLFLARKAEHIGAPVDVNEAEQVAWIPLDEAYGLVSRGEIVGAGTVIAVLELVARKARGEL</sequence>
<dbReference type="SUPFAM" id="SSF55811">
    <property type="entry name" value="Nudix"/>
    <property type="match status" value="1"/>
</dbReference>
<evidence type="ECO:0000256" key="2">
    <source>
        <dbReference type="ARBA" id="ARBA00022801"/>
    </source>
</evidence>
<dbReference type="GO" id="GO:0016787">
    <property type="term" value="F:hydrolase activity"/>
    <property type="evidence" value="ECO:0007669"/>
    <property type="project" value="UniProtKB-KW"/>
</dbReference>
<dbReference type="PANTHER" id="PTHR43736:SF1">
    <property type="entry name" value="DIHYDRONEOPTERIN TRIPHOSPHATE DIPHOSPHATASE"/>
    <property type="match status" value="1"/>
</dbReference>
<dbReference type="PROSITE" id="PS51462">
    <property type="entry name" value="NUDIX"/>
    <property type="match status" value="1"/>
</dbReference>
<comment type="similarity">
    <text evidence="1">Belongs to the Nudix hydrolase family.</text>
</comment>
<dbReference type="Pfam" id="PF00293">
    <property type="entry name" value="NUDIX"/>
    <property type="match status" value="1"/>
</dbReference>
<gene>
    <name evidence="4" type="ORF">ACFY3B_10720</name>
</gene>
<dbReference type="InterPro" id="IPR015797">
    <property type="entry name" value="NUDIX_hydrolase-like_dom_sf"/>
</dbReference>
<dbReference type="GeneID" id="95366966"/>
<dbReference type="PROSITE" id="PS00893">
    <property type="entry name" value="NUDIX_BOX"/>
    <property type="match status" value="1"/>
</dbReference>
<keyword evidence="2 4" id="KW-0378">Hydrolase</keyword>
<keyword evidence="5" id="KW-1185">Reference proteome</keyword>
<dbReference type="EMBL" id="JBIAZM010000003">
    <property type="protein sequence ID" value="MFF5200067.1"/>
    <property type="molecule type" value="Genomic_DNA"/>
</dbReference>
<accession>A0ABW6VUB2</accession>
<evidence type="ECO:0000256" key="1">
    <source>
        <dbReference type="ARBA" id="ARBA00005582"/>
    </source>
</evidence>